<dbReference type="InterPro" id="IPR000014">
    <property type="entry name" value="PAS"/>
</dbReference>
<dbReference type="SMART" id="SM00911">
    <property type="entry name" value="HWE_HK"/>
    <property type="match status" value="1"/>
</dbReference>
<dbReference type="SUPFAM" id="SSF55785">
    <property type="entry name" value="PYP-like sensor domain (PAS domain)"/>
    <property type="match status" value="1"/>
</dbReference>
<evidence type="ECO:0000256" key="7">
    <source>
        <dbReference type="ARBA" id="ARBA00022737"/>
    </source>
</evidence>
<comment type="catalytic activity">
    <reaction evidence="1">
        <text>ATP + protein L-histidine = ADP + protein N-phospho-L-histidine.</text>
        <dbReference type="EC" id="2.7.13.3"/>
    </reaction>
</comment>
<dbReference type="Pfam" id="PF07536">
    <property type="entry name" value="HWE_HK"/>
    <property type="match status" value="1"/>
</dbReference>
<dbReference type="PROSITE" id="PS50112">
    <property type="entry name" value="PAS"/>
    <property type="match status" value="1"/>
</dbReference>
<dbReference type="SMART" id="SM00091">
    <property type="entry name" value="PAS"/>
    <property type="match status" value="1"/>
</dbReference>
<keyword evidence="5" id="KW-0288">FMN</keyword>
<name>A0ABY9YIH9_9GAMM</name>
<gene>
    <name evidence="14" type="ORF">PDM28_12965</name>
</gene>
<evidence type="ECO:0000256" key="6">
    <source>
        <dbReference type="ARBA" id="ARBA00022679"/>
    </source>
</evidence>
<feature type="domain" description="PAS" evidence="12">
    <location>
        <begin position="10"/>
        <end position="58"/>
    </location>
</feature>
<dbReference type="PANTHER" id="PTHR41523:SF7">
    <property type="entry name" value="HISTIDINE KINASE"/>
    <property type="match status" value="1"/>
</dbReference>
<keyword evidence="3" id="KW-0597">Phosphoprotein</keyword>
<dbReference type="InterPro" id="IPR035965">
    <property type="entry name" value="PAS-like_dom_sf"/>
</dbReference>
<evidence type="ECO:0000313" key="15">
    <source>
        <dbReference type="Proteomes" id="UP001305421"/>
    </source>
</evidence>
<protein>
    <recommendedName>
        <fullName evidence="2">histidine kinase</fullName>
        <ecNumber evidence="2">2.7.13.3</ecNumber>
    </recommendedName>
</protein>
<dbReference type="CDD" id="cd00130">
    <property type="entry name" value="PAS"/>
    <property type="match status" value="1"/>
</dbReference>
<evidence type="ECO:0000259" key="13">
    <source>
        <dbReference type="PROSITE" id="PS50113"/>
    </source>
</evidence>
<dbReference type="InterPro" id="IPR000700">
    <property type="entry name" value="PAS-assoc_C"/>
</dbReference>
<dbReference type="Gene3D" id="3.30.565.10">
    <property type="entry name" value="Histidine kinase-like ATPase, C-terminal domain"/>
    <property type="match status" value="1"/>
</dbReference>
<evidence type="ECO:0000256" key="9">
    <source>
        <dbReference type="ARBA" id="ARBA00022777"/>
    </source>
</evidence>
<keyword evidence="10" id="KW-0067">ATP-binding</keyword>
<dbReference type="RefSeq" id="WP_102945001.1">
    <property type="nucleotide sequence ID" value="NZ_CP115543.1"/>
</dbReference>
<keyword evidence="6" id="KW-0808">Transferase</keyword>
<dbReference type="Pfam" id="PF08448">
    <property type="entry name" value="PAS_4"/>
    <property type="match status" value="1"/>
</dbReference>
<dbReference type="EMBL" id="CP115543">
    <property type="protein sequence ID" value="WNH50687.1"/>
    <property type="molecule type" value="Genomic_DNA"/>
</dbReference>
<keyword evidence="11" id="KW-0843">Virulence</keyword>
<dbReference type="Proteomes" id="UP001305421">
    <property type="component" value="Chromosome"/>
</dbReference>
<dbReference type="EC" id="2.7.13.3" evidence="2"/>
<keyword evidence="4" id="KW-0285">Flavoprotein</keyword>
<evidence type="ECO:0000259" key="12">
    <source>
        <dbReference type="PROSITE" id="PS50112"/>
    </source>
</evidence>
<evidence type="ECO:0000256" key="10">
    <source>
        <dbReference type="ARBA" id="ARBA00022840"/>
    </source>
</evidence>
<evidence type="ECO:0000256" key="5">
    <source>
        <dbReference type="ARBA" id="ARBA00022643"/>
    </source>
</evidence>
<dbReference type="NCBIfam" id="TIGR00229">
    <property type="entry name" value="sensory_box"/>
    <property type="match status" value="1"/>
</dbReference>
<sequence length="335" mass="37943">MQEQEEDTPKWRIYEALLQATPDLSYVFDLDHRFIYANKALLSMWGMTWDEAMGKTCLEIGYEPWHAAMHDAEIDRVIATKQPIRGDVPFPHATEGVRIYDYIFTPVIGPDGEVEAIAGSTRDVTERKRHEQHLQLLINELNHRVKNSLAMVQSIARQTFRNAQDVAEASEKVEQRLMALAAAHDVLTRENWHSADIVELIQATATVHADDRDQRFDIKGEPCRLEPRRALALAMALHELGTNAVKYGALSGAEGRVSLQWDKHKVAGRDMIELVWQESGGPPVQSPSQRGFGSRLLEQGLKHDLGGKVELDFDPDGLRYRVLFPPLDDDMRVHP</sequence>
<evidence type="ECO:0000256" key="2">
    <source>
        <dbReference type="ARBA" id="ARBA00012438"/>
    </source>
</evidence>
<accession>A0ABY9YIH9</accession>
<dbReference type="Gene3D" id="3.30.450.20">
    <property type="entry name" value="PAS domain"/>
    <property type="match status" value="1"/>
</dbReference>
<dbReference type="InterPro" id="IPR036890">
    <property type="entry name" value="HATPase_C_sf"/>
</dbReference>
<dbReference type="InterPro" id="IPR013656">
    <property type="entry name" value="PAS_4"/>
</dbReference>
<dbReference type="InterPro" id="IPR011102">
    <property type="entry name" value="Sig_transdc_His_kinase_HWE"/>
</dbReference>
<feature type="domain" description="PAC" evidence="13">
    <location>
        <begin position="84"/>
        <end position="136"/>
    </location>
</feature>
<evidence type="ECO:0000256" key="8">
    <source>
        <dbReference type="ARBA" id="ARBA00022741"/>
    </source>
</evidence>
<keyword evidence="15" id="KW-1185">Reference proteome</keyword>
<dbReference type="PROSITE" id="PS50113">
    <property type="entry name" value="PAC"/>
    <property type="match status" value="1"/>
</dbReference>
<keyword evidence="9" id="KW-0418">Kinase</keyword>
<evidence type="ECO:0000256" key="4">
    <source>
        <dbReference type="ARBA" id="ARBA00022630"/>
    </source>
</evidence>
<evidence type="ECO:0000256" key="3">
    <source>
        <dbReference type="ARBA" id="ARBA00022553"/>
    </source>
</evidence>
<proteinExistence type="predicted"/>
<dbReference type="PANTHER" id="PTHR41523">
    <property type="entry name" value="TWO-COMPONENT SYSTEM SENSOR PROTEIN"/>
    <property type="match status" value="1"/>
</dbReference>
<keyword evidence="8" id="KW-0547">Nucleotide-binding</keyword>
<organism evidence="14 15">
    <name type="scientific">Stenotrophomonas aracearum</name>
    <dbReference type="NCBI Taxonomy" id="3003272"/>
    <lineage>
        <taxon>Bacteria</taxon>
        <taxon>Pseudomonadati</taxon>
        <taxon>Pseudomonadota</taxon>
        <taxon>Gammaproteobacteria</taxon>
        <taxon>Lysobacterales</taxon>
        <taxon>Lysobacteraceae</taxon>
        <taxon>Stenotrophomonas</taxon>
    </lineage>
</organism>
<reference evidence="14 15" key="1">
    <citation type="submission" date="2022-12" db="EMBL/GenBank/DDBJ databases">
        <title>Two new species, Stenotrophomonas aracearum and Stenotrophomonas oahuensis, isolated from Anthurium (Araceae family) in Hawaii.</title>
        <authorList>
            <person name="Chunag S.C."/>
            <person name="Dobhal S."/>
            <person name="Alvarez A."/>
            <person name="Arif M."/>
        </authorList>
    </citation>
    <scope>NUCLEOTIDE SEQUENCE [LARGE SCALE GENOMIC DNA]</scope>
    <source>
        <strain evidence="14 15">A5588</strain>
    </source>
</reference>
<keyword evidence="7" id="KW-0677">Repeat</keyword>
<evidence type="ECO:0000256" key="1">
    <source>
        <dbReference type="ARBA" id="ARBA00000085"/>
    </source>
</evidence>
<evidence type="ECO:0000256" key="11">
    <source>
        <dbReference type="ARBA" id="ARBA00023026"/>
    </source>
</evidence>
<evidence type="ECO:0000313" key="14">
    <source>
        <dbReference type="EMBL" id="WNH50687.1"/>
    </source>
</evidence>